<keyword evidence="1" id="KW-0732">Signal</keyword>
<name>A0ABW1XKM4_9ALTE</name>
<proteinExistence type="predicted"/>
<feature type="domain" description="Amidohydrolase-related" evidence="2">
    <location>
        <begin position="275"/>
        <end position="394"/>
    </location>
</feature>
<protein>
    <submittedName>
        <fullName evidence="3">Amidohydrolase family protein</fullName>
    </submittedName>
</protein>
<dbReference type="Pfam" id="PF01979">
    <property type="entry name" value="Amidohydro_1"/>
    <property type="match status" value="1"/>
</dbReference>
<dbReference type="RefSeq" id="WP_131258410.1">
    <property type="nucleotide sequence ID" value="NZ_JBHSUS010000001.1"/>
</dbReference>
<evidence type="ECO:0000313" key="3">
    <source>
        <dbReference type="EMBL" id="MFC6440608.1"/>
    </source>
</evidence>
<evidence type="ECO:0000256" key="1">
    <source>
        <dbReference type="SAM" id="SignalP"/>
    </source>
</evidence>
<accession>A0ABW1XKM4</accession>
<dbReference type="EMBL" id="JBHSUS010000001">
    <property type="protein sequence ID" value="MFC6440608.1"/>
    <property type="molecule type" value="Genomic_DNA"/>
</dbReference>
<feature type="chain" id="PRO_5046990163" evidence="1">
    <location>
        <begin position="20"/>
        <end position="424"/>
    </location>
</feature>
<comment type="caution">
    <text evidence="3">The sequence shown here is derived from an EMBL/GenBank/DDBJ whole genome shotgun (WGS) entry which is preliminary data.</text>
</comment>
<dbReference type="SUPFAM" id="SSF51338">
    <property type="entry name" value="Composite domain of metallo-dependent hydrolases"/>
    <property type="match status" value="1"/>
</dbReference>
<dbReference type="InterPro" id="IPR011059">
    <property type="entry name" value="Metal-dep_hydrolase_composite"/>
</dbReference>
<keyword evidence="4" id="KW-1185">Reference proteome</keyword>
<dbReference type="InterPro" id="IPR051781">
    <property type="entry name" value="Metallo-dep_Hydrolase"/>
</dbReference>
<dbReference type="PANTHER" id="PTHR43135:SF3">
    <property type="entry name" value="ALPHA-D-RIBOSE 1-METHYLPHOSPHONATE 5-TRIPHOSPHATE DIPHOSPHATASE"/>
    <property type="match status" value="1"/>
</dbReference>
<dbReference type="InterPro" id="IPR032466">
    <property type="entry name" value="Metal_Hydrolase"/>
</dbReference>
<gene>
    <name evidence="3" type="ORF">ACFP85_10665</name>
</gene>
<dbReference type="Gene3D" id="3.20.20.140">
    <property type="entry name" value="Metal-dependent hydrolases"/>
    <property type="match status" value="1"/>
</dbReference>
<evidence type="ECO:0000259" key="2">
    <source>
        <dbReference type="Pfam" id="PF01979"/>
    </source>
</evidence>
<dbReference type="Proteomes" id="UP001596364">
    <property type="component" value="Unassembled WGS sequence"/>
</dbReference>
<evidence type="ECO:0000313" key="4">
    <source>
        <dbReference type="Proteomes" id="UP001596364"/>
    </source>
</evidence>
<feature type="signal peptide" evidence="1">
    <location>
        <begin position="1"/>
        <end position="19"/>
    </location>
</feature>
<reference evidence="4" key="1">
    <citation type="journal article" date="2019" name="Int. J. Syst. Evol. Microbiol.">
        <title>The Global Catalogue of Microorganisms (GCM) 10K type strain sequencing project: providing services to taxonomists for standard genome sequencing and annotation.</title>
        <authorList>
            <consortium name="The Broad Institute Genomics Platform"/>
            <consortium name="The Broad Institute Genome Sequencing Center for Infectious Disease"/>
            <person name="Wu L."/>
            <person name="Ma J."/>
        </authorList>
    </citation>
    <scope>NUCLEOTIDE SEQUENCE [LARGE SCALE GENOMIC DNA]</scope>
    <source>
        <strain evidence="4">CGMCC 1.16031</strain>
    </source>
</reference>
<dbReference type="SUPFAM" id="SSF51556">
    <property type="entry name" value="Metallo-dependent hydrolases"/>
    <property type="match status" value="1"/>
</dbReference>
<dbReference type="PANTHER" id="PTHR43135">
    <property type="entry name" value="ALPHA-D-RIBOSE 1-METHYLPHOSPHONATE 5-TRIPHOSPHATE DIPHOSPHATASE"/>
    <property type="match status" value="1"/>
</dbReference>
<dbReference type="InterPro" id="IPR006680">
    <property type="entry name" value="Amidohydro-rel"/>
</dbReference>
<organism evidence="3 4">
    <name type="scientific">Pseudobowmanella zhangzhouensis</name>
    <dbReference type="NCBI Taxonomy" id="1537679"/>
    <lineage>
        <taxon>Bacteria</taxon>
        <taxon>Pseudomonadati</taxon>
        <taxon>Pseudomonadota</taxon>
        <taxon>Gammaproteobacteria</taxon>
        <taxon>Alteromonadales</taxon>
        <taxon>Alteromonadaceae</taxon>
    </lineage>
</organism>
<sequence length="424" mass="44463">MKKLIGLVAALCINPLAQAEKIAIVGGTIHTMSDAGTLTNQALLMDGNKIIGFVGADAVPAEYSRFDATGKVVTPGLIVSNSQLGLVEVGFSAGIVDSSADHSEFSPLGAAADVSYAINPASSLMGITRMEGVTLAGTSMNYTHAMFQGQGAVISLSGAEQPVVKAAAFMPLNVSGRAVDGLGGSRALLWPQLITALDEAMARNGKLLGLDEEYHGALTRADLNSLIQVVSGKVRLLVEVQRAADIRQVLSLIKRYPDLQLALSGASEAWMVAGQIAEAGVPVVINPESNLPYDFDQLAATLANAGRLADAGVSVCIGMNTHNARLITQYAGNAVANGLSWQDGLAALTINPARMLGVDNQYGSLESGKQADVVIWSGDPLEVMEVAEQVFIGGEAVDMQSRQTKLRDRYLHRDPAKPAPYTRP</sequence>